<dbReference type="GO" id="GO:0004301">
    <property type="term" value="F:epoxide hydrolase activity"/>
    <property type="evidence" value="ECO:0007669"/>
    <property type="project" value="TreeGrafter"/>
</dbReference>
<dbReference type="PANTHER" id="PTHR21661:SF35">
    <property type="entry name" value="EPOXIDE HYDROLASE"/>
    <property type="match status" value="1"/>
</dbReference>
<reference evidence="5" key="1">
    <citation type="submission" date="2018-05" db="EMBL/GenBank/DDBJ databases">
        <authorList>
            <person name="Lanie J.A."/>
            <person name="Ng W.-L."/>
            <person name="Kazmierczak K.M."/>
            <person name="Andrzejewski T.M."/>
            <person name="Davidsen T.M."/>
            <person name="Wayne K.J."/>
            <person name="Tettelin H."/>
            <person name="Glass J.I."/>
            <person name="Rusch D."/>
            <person name="Podicherti R."/>
            <person name="Tsui H.-C.T."/>
            <person name="Winkler M.E."/>
        </authorList>
    </citation>
    <scope>NUCLEOTIDE SEQUENCE</scope>
</reference>
<protein>
    <recommendedName>
        <fullName evidence="4">Epoxide hydrolase N-terminal domain-containing protein</fullName>
    </recommendedName>
</protein>
<evidence type="ECO:0000256" key="1">
    <source>
        <dbReference type="ARBA" id="ARBA00010088"/>
    </source>
</evidence>
<evidence type="ECO:0000256" key="2">
    <source>
        <dbReference type="ARBA" id="ARBA00022797"/>
    </source>
</evidence>
<feature type="non-terminal residue" evidence="5">
    <location>
        <position position="191"/>
    </location>
</feature>
<keyword evidence="3" id="KW-0378">Hydrolase</keyword>
<dbReference type="AlphaFoldDB" id="A0A383B018"/>
<keyword evidence="2" id="KW-0058">Aromatic hydrocarbons catabolism</keyword>
<dbReference type="Gene3D" id="3.40.50.1820">
    <property type="entry name" value="alpha/beta hydrolase"/>
    <property type="match status" value="1"/>
</dbReference>
<dbReference type="SUPFAM" id="SSF53474">
    <property type="entry name" value="alpha/beta-Hydrolases"/>
    <property type="match status" value="1"/>
</dbReference>
<dbReference type="PRINTS" id="PR00412">
    <property type="entry name" value="EPOXHYDRLASE"/>
</dbReference>
<feature type="domain" description="Epoxide hydrolase N-terminal" evidence="4">
    <location>
        <begin position="4"/>
        <end position="109"/>
    </location>
</feature>
<evidence type="ECO:0000259" key="4">
    <source>
        <dbReference type="Pfam" id="PF06441"/>
    </source>
</evidence>
<gene>
    <name evidence="5" type="ORF">METZ01_LOCUS465679</name>
</gene>
<organism evidence="5">
    <name type="scientific">marine metagenome</name>
    <dbReference type="NCBI Taxonomy" id="408172"/>
    <lineage>
        <taxon>unclassified sequences</taxon>
        <taxon>metagenomes</taxon>
        <taxon>ecological metagenomes</taxon>
    </lineage>
</organism>
<dbReference type="Pfam" id="PF06441">
    <property type="entry name" value="EHN"/>
    <property type="match status" value="1"/>
</dbReference>
<dbReference type="InterPro" id="IPR000639">
    <property type="entry name" value="Epox_hydrolase-like"/>
</dbReference>
<comment type="similarity">
    <text evidence="1">Belongs to the peptidase S33 family.</text>
</comment>
<dbReference type="InterPro" id="IPR010497">
    <property type="entry name" value="Epoxide_hydro_N"/>
</dbReference>
<sequence>MSTIDPFVINIPEATLAQIRDRVSAFIWHEEPDGNEWEYGTTINYMKELCDYWQNGFDWRIHERTINQFSQFVTSVDGIDLHFIHEPGSGPAPQPLLLSHGWPGSIYEFLNVIEPLAHPERFGGSIDDSFSVVAPSLPGFGFSAKPRTPMGPRAIASLFTNLMSQKLGYDRFVAQGGDWGSVISGWIGFDH</sequence>
<dbReference type="GO" id="GO:0097176">
    <property type="term" value="P:epoxide metabolic process"/>
    <property type="evidence" value="ECO:0007669"/>
    <property type="project" value="TreeGrafter"/>
</dbReference>
<proteinExistence type="inferred from homology"/>
<dbReference type="PANTHER" id="PTHR21661">
    <property type="entry name" value="EPOXIDE HYDROLASE 1-RELATED"/>
    <property type="match status" value="1"/>
</dbReference>
<accession>A0A383B018</accession>
<name>A0A383B018_9ZZZZ</name>
<evidence type="ECO:0000313" key="5">
    <source>
        <dbReference type="EMBL" id="SVE12825.1"/>
    </source>
</evidence>
<evidence type="ECO:0000256" key="3">
    <source>
        <dbReference type="ARBA" id="ARBA00022801"/>
    </source>
</evidence>
<dbReference type="InterPro" id="IPR029058">
    <property type="entry name" value="AB_hydrolase_fold"/>
</dbReference>
<dbReference type="EMBL" id="UINC01196000">
    <property type="protein sequence ID" value="SVE12825.1"/>
    <property type="molecule type" value="Genomic_DNA"/>
</dbReference>